<dbReference type="InterPro" id="IPR005630">
    <property type="entry name" value="Terpene_synthase_metal-bd"/>
</dbReference>
<keyword evidence="3" id="KW-0460">Magnesium</keyword>
<evidence type="ECO:0000259" key="6">
    <source>
        <dbReference type="Pfam" id="PF03936"/>
    </source>
</evidence>
<keyword evidence="2" id="KW-0479">Metal-binding</keyword>
<protein>
    <submittedName>
        <fullName evidence="7">Uncharacterized protein</fullName>
    </submittedName>
</protein>
<dbReference type="InterPro" id="IPR036965">
    <property type="entry name" value="Terpene_synth_N_sf"/>
</dbReference>
<dbReference type="EMBL" id="JAFEMO010000009">
    <property type="protein sequence ID" value="KAH7564835.1"/>
    <property type="molecule type" value="Genomic_DNA"/>
</dbReference>
<keyword evidence="8" id="KW-1185">Reference proteome</keyword>
<evidence type="ECO:0000256" key="2">
    <source>
        <dbReference type="ARBA" id="ARBA00022723"/>
    </source>
</evidence>
<comment type="cofactor">
    <cofactor evidence="1">
        <name>Mg(2+)</name>
        <dbReference type="ChEBI" id="CHEBI:18420"/>
    </cofactor>
</comment>
<dbReference type="PANTHER" id="PTHR31225">
    <property type="entry name" value="OS04G0344100 PROTEIN-RELATED"/>
    <property type="match status" value="1"/>
</dbReference>
<dbReference type="SUPFAM" id="SSF48576">
    <property type="entry name" value="Terpenoid synthases"/>
    <property type="match status" value="1"/>
</dbReference>
<evidence type="ECO:0000256" key="4">
    <source>
        <dbReference type="ARBA" id="ARBA00023239"/>
    </source>
</evidence>
<evidence type="ECO:0000313" key="7">
    <source>
        <dbReference type="EMBL" id="KAH7564835.1"/>
    </source>
</evidence>
<feature type="domain" description="Terpene synthase N-terminal" evidence="5">
    <location>
        <begin position="32"/>
        <end position="218"/>
    </location>
</feature>
<dbReference type="InterPro" id="IPR001906">
    <property type="entry name" value="Terpene_synth_N"/>
</dbReference>
<keyword evidence="4" id="KW-0456">Lyase</keyword>
<name>A0ABQ8HKF7_9ROSI</name>
<dbReference type="Gene3D" id="1.50.10.130">
    <property type="entry name" value="Terpene synthase, N-terminal domain"/>
    <property type="match status" value="1"/>
</dbReference>
<comment type="caution">
    <text evidence="7">The sequence shown here is derived from an EMBL/GenBank/DDBJ whole genome shotgun (WGS) entry which is preliminary data.</text>
</comment>
<sequence>MAHPQVLEAPTLSAQNDEQDANRHLANYHPSIWGDFFLSYASHDSMEADDDNKKHQKLKEEIKGMLADHANKPPKEVLELIDEIQHLGVSYNFQSEVDEILEIFFEDENRWNLGDDDGDADLFHISLQFRLLRQHGYKISCDVFKKFKDSNGGFKASLVSDVRGMVSLYEAAHLRVHGENILDEALAFTTSHLDSSSMAAHDQFSSSNPLAEQARRALDRPIRKSLIRPEARHYMSVYQEDPLHNEVVLAFAKLDFNILQKLHQKELSDITQWWKSLNISQKLPFVRDRVVELYFWMKTLVRVYFVEAQWCERKYVPTMEEYMAVALLSCGYTTLASSSFVGMGDIATEDAFDWVSSNPKIIKASSIINRLMDDIVSHEVLNIIQVMSPVVAVMVSNKNHVDGSA</sequence>
<dbReference type="Gene3D" id="1.10.600.10">
    <property type="entry name" value="Farnesyl Diphosphate Synthase"/>
    <property type="match status" value="2"/>
</dbReference>
<evidence type="ECO:0000256" key="1">
    <source>
        <dbReference type="ARBA" id="ARBA00001946"/>
    </source>
</evidence>
<proteinExistence type="predicted"/>
<dbReference type="InterPro" id="IPR008949">
    <property type="entry name" value="Isoprenoid_synthase_dom_sf"/>
</dbReference>
<dbReference type="SUPFAM" id="SSF48239">
    <property type="entry name" value="Terpenoid cyclases/Protein prenyltransferases"/>
    <property type="match status" value="1"/>
</dbReference>
<gene>
    <name evidence="7" type="ORF">JRO89_XS09G0036000</name>
</gene>
<feature type="domain" description="Terpene synthase metal-binding" evidence="6">
    <location>
        <begin position="297"/>
        <end position="380"/>
    </location>
</feature>
<evidence type="ECO:0000256" key="3">
    <source>
        <dbReference type="ARBA" id="ARBA00022842"/>
    </source>
</evidence>
<dbReference type="InterPro" id="IPR050148">
    <property type="entry name" value="Terpene_synthase-like"/>
</dbReference>
<dbReference type="PANTHER" id="PTHR31225:SF221">
    <property type="entry name" value="(-)-GERMACRENE D SYNTHASE"/>
    <property type="match status" value="1"/>
</dbReference>
<dbReference type="InterPro" id="IPR008930">
    <property type="entry name" value="Terpenoid_cyclase/PrenylTrfase"/>
</dbReference>
<organism evidence="7 8">
    <name type="scientific">Xanthoceras sorbifolium</name>
    <dbReference type="NCBI Taxonomy" id="99658"/>
    <lineage>
        <taxon>Eukaryota</taxon>
        <taxon>Viridiplantae</taxon>
        <taxon>Streptophyta</taxon>
        <taxon>Embryophyta</taxon>
        <taxon>Tracheophyta</taxon>
        <taxon>Spermatophyta</taxon>
        <taxon>Magnoliopsida</taxon>
        <taxon>eudicotyledons</taxon>
        <taxon>Gunneridae</taxon>
        <taxon>Pentapetalae</taxon>
        <taxon>rosids</taxon>
        <taxon>malvids</taxon>
        <taxon>Sapindales</taxon>
        <taxon>Sapindaceae</taxon>
        <taxon>Xanthoceroideae</taxon>
        <taxon>Xanthoceras</taxon>
    </lineage>
</organism>
<accession>A0ABQ8HKF7</accession>
<evidence type="ECO:0000313" key="8">
    <source>
        <dbReference type="Proteomes" id="UP000827721"/>
    </source>
</evidence>
<dbReference type="Pfam" id="PF01397">
    <property type="entry name" value="Terpene_synth"/>
    <property type="match status" value="1"/>
</dbReference>
<dbReference type="Pfam" id="PF03936">
    <property type="entry name" value="Terpene_synth_C"/>
    <property type="match status" value="1"/>
</dbReference>
<dbReference type="Proteomes" id="UP000827721">
    <property type="component" value="Unassembled WGS sequence"/>
</dbReference>
<reference evidence="7 8" key="1">
    <citation type="submission" date="2021-02" db="EMBL/GenBank/DDBJ databases">
        <title>Plant Genome Project.</title>
        <authorList>
            <person name="Zhang R.-G."/>
        </authorList>
    </citation>
    <scope>NUCLEOTIDE SEQUENCE [LARGE SCALE GENOMIC DNA]</scope>
    <source>
        <tissue evidence="7">Leaves</tissue>
    </source>
</reference>
<evidence type="ECO:0000259" key="5">
    <source>
        <dbReference type="Pfam" id="PF01397"/>
    </source>
</evidence>